<name>A0A8J2BNY5_9BACT</name>
<dbReference type="Proteomes" id="UP000663859">
    <property type="component" value="Unassembled WGS sequence"/>
</dbReference>
<keyword evidence="2" id="KW-1185">Reference proteome</keyword>
<evidence type="ECO:0000313" key="2">
    <source>
        <dbReference type="Proteomes" id="UP000663859"/>
    </source>
</evidence>
<reference evidence="1" key="1">
    <citation type="submission" date="2021-02" db="EMBL/GenBank/DDBJ databases">
        <authorList>
            <person name="Cremers G."/>
            <person name="Picone N."/>
        </authorList>
    </citation>
    <scope>NUCLEOTIDE SEQUENCE</scope>
    <source>
        <strain evidence="1">PQ17</strain>
    </source>
</reference>
<dbReference type="EMBL" id="CAJNOB010000016">
    <property type="protein sequence ID" value="CAF0697769.1"/>
    <property type="molecule type" value="Genomic_DNA"/>
</dbReference>
<evidence type="ECO:0000313" key="1">
    <source>
        <dbReference type="EMBL" id="CAF0697769.1"/>
    </source>
</evidence>
<comment type="caution">
    <text evidence="1">The sequence shown here is derived from an EMBL/GenBank/DDBJ whole genome shotgun (WGS) entry which is preliminary data.</text>
</comment>
<dbReference type="AlphaFoldDB" id="A0A8J2BNY5"/>
<gene>
    <name evidence="1" type="ORF">MPNT_230012</name>
</gene>
<sequence>MGRKLFLRGMSEKFRPWGVFCAAFHYGDDDGGGKNRF</sequence>
<accession>A0A8J2BNY5</accession>
<protein>
    <submittedName>
        <fullName evidence="1">Uncharacterized protein</fullName>
    </submittedName>
</protein>
<organism evidence="1 2">
    <name type="scientific">Candidatus Methylacidithermus pantelleriae</name>
    <dbReference type="NCBI Taxonomy" id="2744239"/>
    <lineage>
        <taxon>Bacteria</taxon>
        <taxon>Pseudomonadati</taxon>
        <taxon>Verrucomicrobiota</taxon>
        <taxon>Methylacidiphilae</taxon>
        <taxon>Methylacidiphilales</taxon>
        <taxon>Methylacidiphilaceae</taxon>
        <taxon>Candidatus Methylacidithermus</taxon>
    </lineage>
</organism>
<proteinExistence type="predicted"/>